<protein>
    <submittedName>
        <fullName evidence="1">Uncharacterized protein</fullName>
    </submittedName>
</protein>
<gene>
    <name evidence="1" type="ORF">BDY19DRAFT_922258</name>
</gene>
<evidence type="ECO:0000313" key="1">
    <source>
        <dbReference type="EMBL" id="KAI0093136.1"/>
    </source>
</evidence>
<organism evidence="1 2">
    <name type="scientific">Irpex rosettiformis</name>
    <dbReference type="NCBI Taxonomy" id="378272"/>
    <lineage>
        <taxon>Eukaryota</taxon>
        <taxon>Fungi</taxon>
        <taxon>Dikarya</taxon>
        <taxon>Basidiomycota</taxon>
        <taxon>Agaricomycotina</taxon>
        <taxon>Agaricomycetes</taxon>
        <taxon>Polyporales</taxon>
        <taxon>Irpicaceae</taxon>
        <taxon>Irpex</taxon>
    </lineage>
</organism>
<comment type="caution">
    <text evidence="1">The sequence shown here is derived from an EMBL/GenBank/DDBJ whole genome shotgun (WGS) entry which is preliminary data.</text>
</comment>
<reference evidence="1" key="1">
    <citation type="journal article" date="2021" name="Environ. Microbiol.">
        <title>Gene family expansions and transcriptome signatures uncover fungal adaptations to wood decay.</title>
        <authorList>
            <person name="Hage H."/>
            <person name="Miyauchi S."/>
            <person name="Viragh M."/>
            <person name="Drula E."/>
            <person name="Min B."/>
            <person name="Chaduli D."/>
            <person name="Navarro D."/>
            <person name="Favel A."/>
            <person name="Norest M."/>
            <person name="Lesage-Meessen L."/>
            <person name="Balint B."/>
            <person name="Merenyi Z."/>
            <person name="de Eugenio L."/>
            <person name="Morin E."/>
            <person name="Martinez A.T."/>
            <person name="Baldrian P."/>
            <person name="Stursova M."/>
            <person name="Martinez M.J."/>
            <person name="Novotny C."/>
            <person name="Magnuson J.K."/>
            <person name="Spatafora J.W."/>
            <person name="Maurice S."/>
            <person name="Pangilinan J."/>
            <person name="Andreopoulos W."/>
            <person name="LaButti K."/>
            <person name="Hundley H."/>
            <person name="Na H."/>
            <person name="Kuo A."/>
            <person name="Barry K."/>
            <person name="Lipzen A."/>
            <person name="Henrissat B."/>
            <person name="Riley R."/>
            <person name="Ahrendt S."/>
            <person name="Nagy L.G."/>
            <person name="Grigoriev I.V."/>
            <person name="Martin F."/>
            <person name="Rosso M.N."/>
        </authorList>
    </citation>
    <scope>NUCLEOTIDE SEQUENCE</scope>
    <source>
        <strain evidence="1">CBS 384.51</strain>
    </source>
</reference>
<keyword evidence="2" id="KW-1185">Reference proteome</keyword>
<name>A0ACB8UFT3_9APHY</name>
<accession>A0ACB8UFT3</accession>
<dbReference type="EMBL" id="MU274902">
    <property type="protein sequence ID" value="KAI0093136.1"/>
    <property type="molecule type" value="Genomic_DNA"/>
</dbReference>
<dbReference type="Proteomes" id="UP001055072">
    <property type="component" value="Unassembled WGS sequence"/>
</dbReference>
<sequence>MPISCSLSSTLMATKANPLPLGETLRDLALLRSCDIDLSTLLSANKSTTTLAADQSEVDGTVERSYEFVREARAALKILNRDEVEKQGGRVEDIRSTLDDVEQGLDTARSTSNP</sequence>
<evidence type="ECO:0000313" key="2">
    <source>
        <dbReference type="Proteomes" id="UP001055072"/>
    </source>
</evidence>
<proteinExistence type="predicted"/>